<keyword evidence="4" id="KW-1185">Reference proteome</keyword>
<evidence type="ECO:0000256" key="1">
    <source>
        <dbReference type="SAM" id="MobiDB-lite"/>
    </source>
</evidence>
<evidence type="ECO:0000259" key="2">
    <source>
        <dbReference type="PROSITE" id="PS51192"/>
    </source>
</evidence>
<dbReference type="GO" id="GO:0003676">
    <property type="term" value="F:nucleic acid binding"/>
    <property type="evidence" value="ECO:0007669"/>
    <property type="project" value="InterPro"/>
</dbReference>
<feature type="compositionally biased region" description="Polar residues" evidence="1">
    <location>
        <begin position="80"/>
        <end position="119"/>
    </location>
</feature>
<dbReference type="PANTHER" id="PTHR47835">
    <property type="entry name" value="HFM1, ATP DEPENDENT DNA HELICASE HOMOLOG"/>
    <property type="match status" value="1"/>
</dbReference>
<dbReference type="STRING" id="623744.A0A553QPV0"/>
<sequence length="368" mass="40954">MDDLLSRISFLFNYRGISFGALTRIAVLSDYNMLASSEGVSSLDNLFYDGPIIHKVKPLCQGQGSWLSDAPPSLSQIPMPTTQNIQGEASHHSSFNPTRETDQSVSKTGFMETKSTTPPFKTRLFRAPTTSIIGNDEEYISNETMSPTNDTCFISQVSGSRISSQTSHAVAACSPFSDLILTKQNCDGLTINSIHLDPKPAGFKGSLGKGTLRPVSEIPAEFRSVFKNFPYFNYVQSQALNDVFYSCKNFVACAPTGSGKTVLFELAIVRLLIETPQPWENVRAVYIAPIKALCSQQFENWKQKFGPLGLNCKELTGDTEIDDIFEIQDAHLIFTTPEKWDSMTRRWKDNCLVPSVRLFLIDEVRNNV</sequence>
<dbReference type="OrthoDB" id="5575at2759"/>
<comment type="caution">
    <text evidence="3">The sequence shown here is derived from an EMBL/GenBank/DDBJ whole genome shotgun (WGS) entry which is preliminary data.</text>
</comment>
<accession>A0A553QPV0</accession>
<dbReference type="SUPFAM" id="SSF52540">
    <property type="entry name" value="P-loop containing nucleoside triphosphate hydrolases"/>
    <property type="match status" value="1"/>
</dbReference>
<evidence type="ECO:0000313" key="4">
    <source>
        <dbReference type="Proteomes" id="UP000316079"/>
    </source>
</evidence>
<organism evidence="3 4">
    <name type="scientific">Danionella cerebrum</name>
    <dbReference type="NCBI Taxonomy" id="2873325"/>
    <lineage>
        <taxon>Eukaryota</taxon>
        <taxon>Metazoa</taxon>
        <taxon>Chordata</taxon>
        <taxon>Craniata</taxon>
        <taxon>Vertebrata</taxon>
        <taxon>Euteleostomi</taxon>
        <taxon>Actinopterygii</taxon>
        <taxon>Neopterygii</taxon>
        <taxon>Teleostei</taxon>
        <taxon>Ostariophysi</taxon>
        <taxon>Cypriniformes</taxon>
        <taxon>Danionidae</taxon>
        <taxon>Danioninae</taxon>
        <taxon>Danionella</taxon>
    </lineage>
</organism>
<dbReference type="PROSITE" id="PS51192">
    <property type="entry name" value="HELICASE_ATP_BIND_1"/>
    <property type="match status" value="1"/>
</dbReference>
<feature type="domain" description="Helicase ATP-binding" evidence="2">
    <location>
        <begin position="241"/>
        <end position="368"/>
    </location>
</feature>
<name>A0A553QPV0_9TELE</name>
<protein>
    <recommendedName>
        <fullName evidence="2">Helicase ATP-binding domain-containing protein</fullName>
    </recommendedName>
</protein>
<proteinExistence type="predicted"/>
<dbReference type="SMART" id="SM00487">
    <property type="entry name" value="DEXDc"/>
    <property type="match status" value="1"/>
</dbReference>
<dbReference type="InterPro" id="IPR052247">
    <property type="entry name" value="Meiotic_Crossover_Helicase"/>
</dbReference>
<dbReference type="Pfam" id="PF00270">
    <property type="entry name" value="DEAD"/>
    <property type="match status" value="1"/>
</dbReference>
<dbReference type="InterPro" id="IPR014001">
    <property type="entry name" value="Helicase_ATP-bd"/>
</dbReference>
<feature type="region of interest" description="Disordered" evidence="1">
    <location>
        <begin position="80"/>
        <end position="121"/>
    </location>
</feature>
<dbReference type="InterPro" id="IPR027417">
    <property type="entry name" value="P-loop_NTPase"/>
</dbReference>
<dbReference type="GO" id="GO:0005524">
    <property type="term" value="F:ATP binding"/>
    <property type="evidence" value="ECO:0007669"/>
    <property type="project" value="InterPro"/>
</dbReference>
<reference evidence="3 4" key="1">
    <citation type="journal article" date="2019" name="Sci. Data">
        <title>Hybrid genome assembly and annotation of Danionella translucida.</title>
        <authorList>
            <person name="Kadobianskyi M."/>
            <person name="Schulze L."/>
            <person name="Schuelke M."/>
            <person name="Judkewitz B."/>
        </authorList>
    </citation>
    <scope>NUCLEOTIDE SEQUENCE [LARGE SCALE GENOMIC DNA]</scope>
    <source>
        <strain evidence="3 4">Bolton</strain>
    </source>
</reference>
<dbReference type="InterPro" id="IPR011545">
    <property type="entry name" value="DEAD/DEAH_box_helicase_dom"/>
</dbReference>
<evidence type="ECO:0000313" key="3">
    <source>
        <dbReference type="EMBL" id="TRY91738.1"/>
    </source>
</evidence>
<dbReference type="EMBL" id="SRMA01025725">
    <property type="protein sequence ID" value="TRY91738.1"/>
    <property type="molecule type" value="Genomic_DNA"/>
</dbReference>
<dbReference type="Proteomes" id="UP000316079">
    <property type="component" value="Unassembled WGS sequence"/>
</dbReference>
<dbReference type="Gene3D" id="3.40.50.300">
    <property type="entry name" value="P-loop containing nucleotide triphosphate hydrolases"/>
    <property type="match status" value="1"/>
</dbReference>
<dbReference type="AlphaFoldDB" id="A0A553QPV0"/>
<reference evidence="3" key="2">
    <citation type="submission" date="2019-04" db="EMBL/GenBank/DDBJ databases">
        <authorList>
            <person name="Kadobianskyi M."/>
            <person name="Schulze L."/>
            <person name="Schuelke M."/>
            <person name="Judkewitz B."/>
        </authorList>
    </citation>
    <scope>NUCLEOTIDE SEQUENCE</scope>
    <source>
        <strain evidence="3">Bolton</strain>
        <tissue evidence="3">Whole-body</tissue>
    </source>
</reference>
<dbReference type="GO" id="GO:0016787">
    <property type="term" value="F:hydrolase activity"/>
    <property type="evidence" value="ECO:0007669"/>
    <property type="project" value="UniProtKB-KW"/>
</dbReference>
<dbReference type="EMBL" id="SRMA01025725">
    <property type="protein sequence ID" value="TRY91739.1"/>
    <property type="molecule type" value="Genomic_DNA"/>
</dbReference>
<dbReference type="PANTHER" id="PTHR47835:SF3">
    <property type="entry name" value="HELICASE FOR MEIOSIS 1"/>
    <property type="match status" value="1"/>
</dbReference>
<dbReference type="GO" id="GO:0043138">
    <property type="term" value="F:3'-5' DNA helicase activity"/>
    <property type="evidence" value="ECO:0007669"/>
    <property type="project" value="UniProtKB-EC"/>
</dbReference>
<gene>
    <name evidence="3" type="ORF">DNTS_018982</name>
</gene>